<feature type="transmembrane region" description="Helical" evidence="6">
    <location>
        <begin position="46"/>
        <end position="66"/>
    </location>
</feature>
<keyword evidence="3 6" id="KW-0812">Transmembrane</keyword>
<feature type="transmembrane region" description="Helical" evidence="6">
    <location>
        <begin position="221"/>
        <end position="243"/>
    </location>
</feature>
<feature type="domain" description="EamA" evidence="7">
    <location>
        <begin position="11"/>
        <end position="150"/>
    </location>
</feature>
<evidence type="ECO:0000256" key="1">
    <source>
        <dbReference type="ARBA" id="ARBA00004141"/>
    </source>
</evidence>
<comment type="similarity">
    <text evidence="2">Belongs to the EamA transporter family.</text>
</comment>
<dbReference type="PANTHER" id="PTHR32322:SF2">
    <property type="entry name" value="EAMA DOMAIN-CONTAINING PROTEIN"/>
    <property type="match status" value="1"/>
</dbReference>
<keyword evidence="5 6" id="KW-0472">Membrane</keyword>
<evidence type="ECO:0000256" key="5">
    <source>
        <dbReference type="ARBA" id="ARBA00023136"/>
    </source>
</evidence>
<dbReference type="InterPro" id="IPR050638">
    <property type="entry name" value="AA-Vitamin_Transporters"/>
</dbReference>
<evidence type="ECO:0000259" key="7">
    <source>
        <dbReference type="Pfam" id="PF00892"/>
    </source>
</evidence>
<evidence type="ECO:0000256" key="4">
    <source>
        <dbReference type="ARBA" id="ARBA00022989"/>
    </source>
</evidence>
<accession>A0A926CXN8</accession>
<organism evidence="8 9">
    <name type="scientific">Luoshenia tenuis</name>
    <dbReference type="NCBI Taxonomy" id="2763654"/>
    <lineage>
        <taxon>Bacteria</taxon>
        <taxon>Bacillati</taxon>
        <taxon>Bacillota</taxon>
        <taxon>Clostridia</taxon>
        <taxon>Christensenellales</taxon>
        <taxon>Christensenellaceae</taxon>
        <taxon>Luoshenia</taxon>
    </lineage>
</organism>
<feature type="transmembrane region" description="Helical" evidence="6">
    <location>
        <begin position="78"/>
        <end position="97"/>
    </location>
</feature>
<feature type="transmembrane region" description="Helical" evidence="6">
    <location>
        <begin position="255"/>
        <end position="273"/>
    </location>
</feature>
<dbReference type="InterPro" id="IPR037185">
    <property type="entry name" value="EmrE-like"/>
</dbReference>
<dbReference type="InterPro" id="IPR000620">
    <property type="entry name" value="EamA_dom"/>
</dbReference>
<feature type="transmembrane region" description="Helical" evidence="6">
    <location>
        <begin position="164"/>
        <end position="181"/>
    </location>
</feature>
<dbReference type="GO" id="GO:0016020">
    <property type="term" value="C:membrane"/>
    <property type="evidence" value="ECO:0007669"/>
    <property type="project" value="UniProtKB-SubCell"/>
</dbReference>
<gene>
    <name evidence="8" type="ORF">H8699_00350</name>
</gene>
<dbReference type="Pfam" id="PF00892">
    <property type="entry name" value="EamA"/>
    <property type="match status" value="2"/>
</dbReference>
<evidence type="ECO:0000256" key="6">
    <source>
        <dbReference type="SAM" id="Phobius"/>
    </source>
</evidence>
<reference evidence="8" key="1">
    <citation type="submission" date="2020-08" db="EMBL/GenBank/DDBJ databases">
        <title>Genome public.</title>
        <authorList>
            <person name="Liu C."/>
            <person name="Sun Q."/>
        </authorList>
    </citation>
    <scope>NUCLEOTIDE SEQUENCE</scope>
    <source>
        <strain evidence="8">NSJ-44</strain>
    </source>
</reference>
<dbReference type="RefSeq" id="WP_249283969.1">
    <property type="nucleotide sequence ID" value="NZ_JACRSO010000001.1"/>
</dbReference>
<dbReference type="Proteomes" id="UP000654279">
    <property type="component" value="Unassembled WGS sequence"/>
</dbReference>
<feature type="domain" description="EamA" evidence="7">
    <location>
        <begin position="164"/>
        <end position="296"/>
    </location>
</feature>
<comment type="caution">
    <text evidence="8">The sequence shown here is derived from an EMBL/GenBank/DDBJ whole genome shotgun (WGS) entry which is preliminary data.</text>
</comment>
<evidence type="ECO:0000256" key="3">
    <source>
        <dbReference type="ARBA" id="ARBA00022692"/>
    </source>
</evidence>
<dbReference type="PANTHER" id="PTHR32322">
    <property type="entry name" value="INNER MEMBRANE TRANSPORTER"/>
    <property type="match status" value="1"/>
</dbReference>
<feature type="transmembrane region" description="Helical" evidence="6">
    <location>
        <begin position="137"/>
        <end position="158"/>
    </location>
</feature>
<name>A0A926CXN8_9FIRM</name>
<sequence length="315" mass="33600">MKSALHNKTLRGMLCALLGGILWGFSGTVGQYLFTYKAIDSQWLSSVRMLSAGVLLIAFAAIQNPSALKAVWRVPKDVARLAVFAILGLMTCQYTYLTAIAHANSATATALQYLGLALILLVSCVRLRRLPTYKENIALVLAIIGIFLLATHGSLHQLVLSPQALFWGLAAAVALMLYTLLPGDLVVRYGSIPMTGFAMLIGGSVLAVLTQVWTYSVQLDGGALLGIAAIVLLGTAGSFTLYLQGVSDIGAVRASLLACIEPVSAALTMTLWLKTPIAPLDWLGFGLILLMAVLLTWPKRQKAAMATPESKKDRA</sequence>
<dbReference type="AlphaFoldDB" id="A0A926CXN8"/>
<feature type="transmembrane region" description="Helical" evidence="6">
    <location>
        <begin position="193"/>
        <end position="215"/>
    </location>
</feature>
<keyword evidence="4 6" id="KW-1133">Transmembrane helix</keyword>
<proteinExistence type="inferred from homology"/>
<feature type="transmembrane region" description="Helical" evidence="6">
    <location>
        <begin position="103"/>
        <end position="125"/>
    </location>
</feature>
<evidence type="ECO:0000313" key="9">
    <source>
        <dbReference type="Proteomes" id="UP000654279"/>
    </source>
</evidence>
<protein>
    <submittedName>
        <fullName evidence="8">EamA family transporter</fullName>
    </submittedName>
</protein>
<keyword evidence="9" id="KW-1185">Reference proteome</keyword>
<comment type="subcellular location">
    <subcellularLocation>
        <location evidence="1">Membrane</location>
        <topology evidence="1">Multi-pass membrane protein</topology>
    </subcellularLocation>
</comment>
<dbReference type="EMBL" id="JACRSO010000001">
    <property type="protein sequence ID" value="MBC8527887.1"/>
    <property type="molecule type" value="Genomic_DNA"/>
</dbReference>
<feature type="transmembrane region" description="Helical" evidence="6">
    <location>
        <begin position="279"/>
        <end position="297"/>
    </location>
</feature>
<evidence type="ECO:0000256" key="2">
    <source>
        <dbReference type="ARBA" id="ARBA00007362"/>
    </source>
</evidence>
<dbReference type="SUPFAM" id="SSF103481">
    <property type="entry name" value="Multidrug resistance efflux transporter EmrE"/>
    <property type="match status" value="2"/>
</dbReference>
<evidence type="ECO:0000313" key="8">
    <source>
        <dbReference type="EMBL" id="MBC8527887.1"/>
    </source>
</evidence>